<name>A0A3M0MJI5_9RHOB</name>
<evidence type="ECO:0000313" key="2">
    <source>
        <dbReference type="Proteomes" id="UP000273516"/>
    </source>
</evidence>
<protein>
    <submittedName>
        <fullName evidence="1">DUF2459 domain-containing protein</fullName>
    </submittedName>
</protein>
<dbReference type="Proteomes" id="UP000273516">
    <property type="component" value="Unassembled WGS sequence"/>
</dbReference>
<gene>
    <name evidence="1" type="ORF">C9E81_03220</name>
</gene>
<dbReference type="InterPro" id="IPR011727">
    <property type="entry name" value="CHP02117"/>
</dbReference>
<organism evidence="1 2">
    <name type="scientific">Paracoccus alkanivorans</name>
    <dbReference type="NCBI Taxonomy" id="2116655"/>
    <lineage>
        <taxon>Bacteria</taxon>
        <taxon>Pseudomonadati</taxon>
        <taxon>Pseudomonadota</taxon>
        <taxon>Alphaproteobacteria</taxon>
        <taxon>Rhodobacterales</taxon>
        <taxon>Paracoccaceae</taxon>
        <taxon>Paracoccus</taxon>
    </lineage>
</organism>
<keyword evidence="2" id="KW-1185">Reference proteome</keyword>
<comment type="caution">
    <text evidence="1">The sequence shown here is derived from an EMBL/GenBank/DDBJ whole genome shotgun (WGS) entry which is preliminary data.</text>
</comment>
<dbReference type="Pfam" id="PF09601">
    <property type="entry name" value="DUF2459"/>
    <property type="match status" value="1"/>
</dbReference>
<accession>A0A3M0MJI5</accession>
<sequence>MAAGPICWILAVVIGAALPDGPFVSQSSGQGPPVRVGLLQGAIHTDFLLPLDKATRRDFATLDLPETARWLAVGWGAREFYTTVGGYREVSRSALWRAIKGDRAVMRFEPFGEYTPELSIELDSLEYERLRKSILSDTDFAQPVGAGLLREGDRYFAAQGNFNAINTCNQWISRSLKRAGRRFGLWTQTTWAVRLSLAVHR</sequence>
<evidence type="ECO:0000313" key="1">
    <source>
        <dbReference type="EMBL" id="RMC37761.1"/>
    </source>
</evidence>
<proteinExistence type="predicted"/>
<dbReference type="EMBL" id="QOKZ01000001">
    <property type="protein sequence ID" value="RMC37761.1"/>
    <property type="molecule type" value="Genomic_DNA"/>
</dbReference>
<dbReference type="AlphaFoldDB" id="A0A3M0MJI5"/>
<reference evidence="1 2" key="1">
    <citation type="submission" date="2018-07" db="EMBL/GenBank/DDBJ databases">
        <authorList>
            <person name="Zhang Y."/>
            <person name="Wang L."/>
            <person name="Ma S."/>
        </authorList>
    </citation>
    <scope>NUCLEOTIDE SEQUENCE [LARGE SCALE GENOMIC DNA]</scope>
    <source>
        <strain evidence="1 2">4-2</strain>
    </source>
</reference>